<evidence type="ECO:0000256" key="1">
    <source>
        <dbReference type="ARBA" id="ARBA00022527"/>
    </source>
</evidence>
<dbReference type="PANTHER" id="PTHR11102:SF147">
    <property type="entry name" value="SEL1L ADAPTOR SUBUNIT OF ERAD E3 UBIQUITIN LIGASE"/>
    <property type="match status" value="1"/>
</dbReference>
<evidence type="ECO:0000259" key="7">
    <source>
        <dbReference type="PROSITE" id="PS50011"/>
    </source>
</evidence>
<dbReference type="InterPro" id="IPR000719">
    <property type="entry name" value="Prot_kinase_dom"/>
</dbReference>
<dbReference type="InterPro" id="IPR001245">
    <property type="entry name" value="Ser-Thr/Tyr_kinase_cat_dom"/>
</dbReference>
<dbReference type="Gene3D" id="1.10.510.10">
    <property type="entry name" value="Transferase(Phosphotransferase) domain 1"/>
    <property type="match status" value="1"/>
</dbReference>
<dbReference type="Pfam" id="PF13176">
    <property type="entry name" value="TPR_7"/>
    <property type="match status" value="1"/>
</dbReference>
<dbReference type="PRINTS" id="PR00109">
    <property type="entry name" value="TYRKINASE"/>
</dbReference>
<keyword evidence="6" id="KW-0175">Coiled coil</keyword>
<dbReference type="InterPro" id="IPR011009">
    <property type="entry name" value="Kinase-like_dom_sf"/>
</dbReference>
<reference evidence="8 9" key="1">
    <citation type="submission" date="2024-04" db="EMBL/GenBank/DDBJ databases">
        <title>Tritrichomonas musculus Genome.</title>
        <authorList>
            <person name="Alves-Ferreira E."/>
            <person name="Grigg M."/>
            <person name="Lorenzi H."/>
            <person name="Galac M."/>
        </authorList>
    </citation>
    <scope>NUCLEOTIDE SEQUENCE [LARGE SCALE GENOMIC DNA]</scope>
    <source>
        <strain evidence="8 9">EAF2021</strain>
    </source>
</reference>
<gene>
    <name evidence="8" type="ORF">M9Y10_015383</name>
</gene>
<feature type="coiled-coil region" evidence="6">
    <location>
        <begin position="321"/>
        <end position="355"/>
    </location>
</feature>
<evidence type="ECO:0000256" key="6">
    <source>
        <dbReference type="SAM" id="Coils"/>
    </source>
</evidence>
<dbReference type="InterPro" id="IPR011990">
    <property type="entry name" value="TPR-like_helical_dom_sf"/>
</dbReference>
<accession>A0ABR2L249</accession>
<dbReference type="SUPFAM" id="SSF81901">
    <property type="entry name" value="HCP-like"/>
    <property type="match status" value="4"/>
</dbReference>
<dbReference type="SUPFAM" id="SSF56112">
    <property type="entry name" value="Protein kinase-like (PK-like)"/>
    <property type="match status" value="1"/>
</dbReference>
<dbReference type="InterPro" id="IPR008271">
    <property type="entry name" value="Ser/Thr_kinase_AS"/>
</dbReference>
<organism evidence="8 9">
    <name type="scientific">Tritrichomonas musculus</name>
    <dbReference type="NCBI Taxonomy" id="1915356"/>
    <lineage>
        <taxon>Eukaryota</taxon>
        <taxon>Metamonada</taxon>
        <taxon>Parabasalia</taxon>
        <taxon>Tritrichomonadida</taxon>
        <taxon>Tritrichomonadidae</taxon>
        <taxon>Tritrichomonas</taxon>
    </lineage>
</organism>
<keyword evidence="1" id="KW-0723">Serine/threonine-protein kinase</keyword>
<comment type="caution">
    <text evidence="8">The sequence shown here is derived from an EMBL/GenBank/DDBJ whole genome shotgun (WGS) entry which is preliminary data.</text>
</comment>
<evidence type="ECO:0000313" key="9">
    <source>
        <dbReference type="Proteomes" id="UP001470230"/>
    </source>
</evidence>
<dbReference type="SMART" id="SM00028">
    <property type="entry name" value="TPR"/>
    <property type="match status" value="4"/>
</dbReference>
<keyword evidence="2 5" id="KW-0547">Nucleotide-binding</keyword>
<feature type="binding site" evidence="5">
    <location>
        <position position="43"/>
    </location>
    <ligand>
        <name>ATP</name>
        <dbReference type="ChEBI" id="CHEBI:30616"/>
    </ligand>
</feature>
<evidence type="ECO:0000256" key="2">
    <source>
        <dbReference type="ARBA" id="ARBA00022741"/>
    </source>
</evidence>
<dbReference type="InterPro" id="IPR019734">
    <property type="entry name" value="TPR_rpt"/>
</dbReference>
<evidence type="ECO:0000256" key="3">
    <source>
        <dbReference type="ARBA" id="ARBA00022840"/>
    </source>
</evidence>
<dbReference type="EMBL" id="JAPFFF010000002">
    <property type="protein sequence ID" value="KAK8897435.1"/>
    <property type="molecule type" value="Genomic_DNA"/>
</dbReference>
<name>A0ABR2L249_9EUKA</name>
<dbReference type="Proteomes" id="UP001470230">
    <property type="component" value="Unassembled WGS sequence"/>
</dbReference>
<evidence type="ECO:0000256" key="5">
    <source>
        <dbReference type="PROSITE-ProRule" id="PRU10141"/>
    </source>
</evidence>
<comment type="similarity">
    <text evidence="4">Belongs to the sel-1 family.</text>
</comment>
<feature type="domain" description="Protein kinase" evidence="7">
    <location>
        <begin position="14"/>
        <end position="294"/>
    </location>
</feature>
<protein>
    <recommendedName>
        <fullName evidence="7">Protein kinase domain-containing protein</fullName>
    </recommendedName>
</protein>
<keyword evidence="1" id="KW-0808">Transferase</keyword>
<dbReference type="InterPro" id="IPR006597">
    <property type="entry name" value="Sel1-like"/>
</dbReference>
<keyword evidence="1" id="KW-0418">Kinase</keyword>
<dbReference type="PANTHER" id="PTHR11102">
    <property type="entry name" value="SEL-1-LIKE PROTEIN"/>
    <property type="match status" value="1"/>
</dbReference>
<proteinExistence type="inferred from homology"/>
<evidence type="ECO:0000256" key="4">
    <source>
        <dbReference type="ARBA" id="ARBA00038101"/>
    </source>
</evidence>
<dbReference type="SMART" id="SM00220">
    <property type="entry name" value="S_TKc"/>
    <property type="match status" value="1"/>
</dbReference>
<dbReference type="PROSITE" id="PS00107">
    <property type="entry name" value="PROTEIN_KINASE_ATP"/>
    <property type="match status" value="1"/>
</dbReference>
<dbReference type="Pfam" id="PF00069">
    <property type="entry name" value="Pkinase"/>
    <property type="match status" value="1"/>
</dbReference>
<dbReference type="PROSITE" id="PS00108">
    <property type="entry name" value="PROTEIN_KINASE_ST"/>
    <property type="match status" value="1"/>
</dbReference>
<dbReference type="PROSITE" id="PS50011">
    <property type="entry name" value="PROTEIN_KINASE_DOM"/>
    <property type="match status" value="1"/>
</dbReference>
<dbReference type="InterPro" id="IPR017441">
    <property type="entry name" value="Protein_kinase_ATP_BS"/>
</dbReference>
<dbReference type="Pfam" id="PF08238">
    <property type="entry name" value="Sel1"/>
    <property type="match status" value="11"/>
</dbReference>
<dbReference type="Gene3D" id="1.25.40.10">
    <property type="entry name" value="Tetratricopeptide repeat domain"/>
    <property type="match status" value="2"/>
</dbReference>
<dbReference type="SMART" id="SM00671">
    <property type="entry name" value="SEL1"/>
    <property type="match status" value="12"/>
</dbReference>
<dbReference type="InterPro" id="IPR050767">
    <property type="entry name" value="Sel1_AlgK"/>
</dbReference>
<evidence type="ECO:0000313" key="8">
    <source>
        <dbReference type="EMBL" id="KAK8897435.1"/>
    </source>
</evidence>
<keyword evidence="9" id="KW-1185">Reference proteome</keyword>
<sequence length="795" mass="90104">MDFEGAFFNSSDYELRNKKLGQGSYGTVYVARNVKDHHNYAAKVLKCDFKFDGHDQTLLLRETLILHRLNYPSIVKFKGVNFSSLTDPLRLEPTIITEYLPHGSLREMLRKERKGLADANWNSTKKYISLLGIAAGMRYLHRKGIIHRDLKPENVLLDKDFYPRICDFGLSRCYPNPLTKYTNITMSGNVGTPLYMAPELFEVSGKCTSGIDVYAFSILAYEIVTGEKPFSELGKVISPFVFSNKIISGCRPKFTQNVPSKMKDLIEKCWSKKVEERPTFEEIFDLLSDDFSYFDEEIDKDEVIEYLDRLSEFGNDPDDGEKSLKEENEQLKEELDQLKTKCNKYESELKSLLSTNDEYSLGLFSIVGDKKNQNIHVALKHLKRASENGNCHASYLLGILYSSGELVEKDVKKAINYYKLSFDQGNPKGYTTIGTYYNIGNLVEQDHEKAFEFFSKAADQGEPAAMNNLGNLLFQGIGVEKNIPKAIELYKKAEKVEYPNAFINLGDLYIKGIGVEPNCSKAIEYYRKAAYLGCYIGFERLGNLYANGKVVDQDFETAFQYYQLAAENGSSNAYLILGNFYKEGKGVSQDYSKALENYQKSADLGGTEALNRIGAIYEGNYHNFSKAADFFKQGSDLGDSYAMTNLGVLYMEGKGVKQDYSKAFSYFEQAAALGNPKALIKLGNIYENRKDFSKAREYYERAGVDFGDPVALNCLGDLYFEGKIKPQDYEKALQYYQQSADKGCCKAFISLGNIYKKGLGVEPDYAKAYEYYQEAYKLGDPQAAKILKKLQKKKK</sequence>
<keyword evidence="3 5" id="KW-0067">ATP-binding</keyword>